<organism evidence="3 4">
    <name type="scientific">Podospora fimiseda</name>
    <dbReference type="NCBI Taxonomy" id="252190"/>
    <lineage>
        <taxon>Eukaryota</taxon>
        <taxon>Fungi</taxon>
        <taxon>Dikarya</taxon>
        <taxon>Ascomycota</taxon>
        <taxon>Pezizomycotina</taxon>
        <taxon>Sordariomycetes</taxon>
        <taxon>Sordariomycetidae</taxon>
        <taxon>Sordariales</taxon>
        <taxon>Podosporaceae</taxon>
        <taxon>Podospora</taxon>
    </lineage>
</organism>
<accession>A0AAN7C138</accession>
<name>A0AAN7C138_9PEZI</name>
<dbReference type="Pfam" id="PF12770">
    <property type="entry name" value="CHAT"/>
    <property type="match status" value="1"/>
</dbReference>
<protein>
    <submittedName>
        <fullName evidence="3">Separin</fullName>
    </submittedName>
</protein>
<feature type="compositionally biased region" description="Basic and acidic residues" evidence="1">
    <location>
        <begin position="323"/>
        <end position="332"/>
    </location>
</feature>
<feature type="region of interest" description="Disordered" evidence="1">
    <location>
        <begin position="317"/>
        <end position="337"/>
    </location>
</feature>
<comment type="caution">
    <text evidence="3">The sequence shown here is derived from an EMBL/GenBank/DDBJ whole genome shotgun (WGS) entry which is preliminary data.</text>
</comment>
<evidence type="ECO:0000256" key="1">
    <source>
        <dbReference type="SAM" id="MobiDB-lite"/>
    </source>
</evidence>
<reference evidence="3" key="2">
    <citation type="submission" date="2023-05" db="EMBL/GenBank/DDBJ databases">
        <authorList>
            <consortium name="Lawrence Berkeley National Laboratory"/>
            <person name="Steindorff A."/>
            <person name="Hensen N."/>
            <person name="Bonometti L."/>
            <person name="Westerberg I."/>
            <person name="Brannstrom I.O."/>
            <person name="Guillou S."/>
            <person name="Cros-Aarteil S."/>
            <person name="Calhoun S."/>
            <person name="Haridas S."/>
            <person name="Kuo A."/>
            <person name="Mondo S."/>
            <person name="Pangilinan J."/>
            <person name="Riley R."/>
            <person name="Labutti K."/>
            <person name="Andreopoulos B."/>
            <person name="Lipzen A."/>
            <person name="Chen C."/>
            <person name="Yanf M."/>
            <person name="Daum C."/>
            <person name="Ng V."/>
            <person name="Clum A."/>
            <person name="Ohm R."/>
            <person name="Martin F."/>
            <person name="Silar P."/>
            <person name="Natvig D."/>
            <person name="Lalanne C."/>
            <person name="Gautier V."/>
            <person name="Ament-Velasquez S.L."/>
            <person name="Kruys A."/>
            <person name="Hutchinson M.I."/>
            <person name="Powell A.J."/>
            <person name="Barry K."/>
            <person name="Miller A.N."/>
            <person name="Grigoriev I.V."/>
            <person name="Debuchy R."/>
            <person name="Gladieux P."/>
            <person name="Thoren M.H."/>
            <person name="Johannesson H."/>
        </authorList>
    </citation>
    <scope>NUCLEOTIDE SEQUENCE</scope>
    <source>
        <strain evidence="3">CBS 990.96</strain>
    </source>
</reference>
<evidence type="ECO:0000313" key="4">
    <source>
        <dbReference type="Proteomes" id="UP001301958"/>
    </source>
</evidence>
<proteinExistence type="predicted"/>
<sequence length="1080" mass="121434">MDSITQQRATQLRHTGQYEAALSILSNVVNLNDHILSERAICHFMRHEFEEVARIHAQLVSQETSKGSIEEAIILTLYNLSCVHTNLALQEAVQTAQGTYTTWLAHKPPESFKDKDLPLLCYCHITLALGCRFLCDSTQQWGRQAAEMPSCSLLDALRARFLHERQLGSLAIIHLAEAVSEPPSRKITKIRQTLELVPEDNNDLHLHLVVLLARASYERGNYEHVVQEMARIRSSFSPNNNTEAQWWSEYYLLKASKNEEVALEDVERLLRTSVGHGARDAALVGGFLEAQFHLDTGDEERYSERIRDLLEQSHQQNLPINEESGKTSEQERPQSALRPSVSPFEFWLQYLDLIKDDMNSRTRLGLALFCLTRFFERYSRCSIPELKFVLATSLAECYEACGDIHAALHWTAQEKVFAEEADDQSLKDEAKFNMCFLMADDSIKVGADPDGLQLAGWRAAQRLDLEIMYEEAREKGLIESQVRCASLRLDKELEDEVAMGLGPQGSIWLEKTLEAIDHLQEPERSAQRQQIKYKIAHSKFDFGDWNGAADALGDVLEMLETEDNHHHLLSQCFFTKARAHLHEYMSSKSSRSWELCLDALDKSLAGTLEQKNIDEAACCQTLAAVAWRIKGSEDKSALATALYHISEARKLWEEESKGIIWPSLLRLDDLLLKYSLRGRNESNPYGVLGLAIEICFESGRFDKAWEWIEYGKARVFAEDLGSRGTDSDPLTPEEILEPPDLGESAVIVHWTFVGDTVYMTICRQRTQFRMVKLDIAVSAVEEWYQNLVATKEDFGSVETSEELLSELAELCAPIFDPDISNPEDLLVFSPTGILFRIPLHAIIVEGVTVLERNPVAYTYSAGVLHRCLRRAIKLSESGRSEFAFLGNPTGDTPAGERSVKELVARLGGKCYTRDEASKAQFCSSASKSRLVHFHGHVNAGYHPQQNAMLFSNGHRLRARDVFGMDYRQLQPAVVLIGCGSGTERLNTGDEPAGLISAFLHAGASAVIATLWPINDSLSGAAFSDVLYEVKRSEDSGLVETLDLARQLRKAALKIKGNEHTAAPYFWAGFVLYGKWILELE</sequence>
<gene>
    <name evidence="3" type="ORF">QBC38DRAFT_439096</name>
</gene>
<dbReference type="AlphaFoldDB" id="A0AAN7C138"/>
<feature type="domain" description="CHAT" evidence="2">
    <location>
        <begin position="804"/>
        <end position="1074"/>
    </location>
</feature>
<dbReference type="Proteomes" id="UP001301958">
    <property type="component" value="Unassembled WGS sequence"/>
</dbReference>
<reference evidence="3" key="1">
    <citation type="journal article" date="2023" name="Mol. Phylogenet. Evol.">
        <title>Genome-scale phylogeny and comparative genomics of the fungal order Sordariales.</title>
        <authorList>
            <person name="Hensen N."/>
            <person name="Bonometti L."/>
            <person name="Westerberg I."/>
            <person name="Brannstrom I.O."/>
            <person name="Guillou S."/>
            <person name="Cros-Aarteil S."/>
            <person name="Calhoun S."/>
            <person name="Haridas S."/>
            <person name="Kuo A."/>
            <person name="Mondo S."/>
            <person name="Pangilinan J."/>
            <person name="Riley R."/>
            <person name="LaButti K."/>
            <person name="Andreopoulos B."/>
            <person name="Lipzen A."/>
            <person name="Chen C."/>
            <person name="Yan M."/>
            <person name="Daum C."/>
            <person name="Ng V."/>
            <person name="Clum A."/>
            <person name="Steindorff A."/>
            <person name="Ohm R.A."/>
            <person name="Martin F."/>
            <person name="Silar P."/>
            <person name="Natvig D.O."/>
            <person name="Lalanne C."/>
            <person name="Gautier V."/>
            <person name="Ament-Velasquez S.L."/>
            <person name="Kruys A."/>
            <person name="Hutchinson M.I."/>
            <person name="Powell A.J."/>
            <person name="Barry K."/>
            <person name="Miller A.N."/>
            <person name="Grigoriev I.V."/>
            <person name="Debuchy R."/>
            <person name="Gladieux P."/>
            <person name="Hiltunen Thoren M."/>
            <person name="Johannesson H."/>
        </authorList>
    </citation>
    <scope>NUCLEOTIDE SEQUENCE</scope>
    <source>
        <strain evidence="3">CBS 990.96</strain>
    </source>
</reference>
<keyword evidence="4" id="KW-1185">Reference proteome</keyword>
<evidence type="ECO:0000313" key="3">
    <source>
        <dbReference type="EMBL" id="KAK4232628.1"/>
    </source>
</evidence>
<dbReference type="InterPro" id="IPR024983">
    <property type="entry name" value="CHAT_dom"/>
</dbReference>
<evidence type="ECO:0000259" key="2">
    <source>
        <dbReference type="Pfam" id="PF12770"/>
    </source>
</evidence>
<dbReference type="EMBL" id="MU865287">
    <property type="protein sequence ID" value="KAK4232628.1"/>
    <property type="molecule type" value="Genomic_DNA"/>
</dbReference>